<evidence type="ECO:0000256" key="6">
    <source>
        <dbReference type="HAMAP-Rule" id="MF_00944"/>
    </source>
</evidence>
<evidence type="ECO:0000256" key="3">
    <source>
        <dbReference type="ARBA" id="ARBA00022741"/>
    </source>
</evidence>
<feature type="domain" description="OBG-type G" evidence="7">
    <location>
        <begin position="3"/>
        <end position="255"/>
    </location>
</feature>
<dbReference type="HAMAP" id="MF_00944">
    <property type="entry name" value="YchF_OLA1_ATPase"/>
    <property type="match status" value="1"/>
</dbReference>
<dbReference type="CDD" id="cd04867">
    <property type="entry name" value="TGS_YchF_OLA1"/>
    <property type="match status" value="1"/>
</dbReference>
<accession>A0A858PX74</accession>
<dbReference type="PRINTS" id="PR00326">
    <property type="entry name" value="GTP1OBG"/>
</dbReference>
<evidence type="ECO:0000256" key="1">
    <source>
        <dbReference type="ARBA" id="ARBA00001946"/>
    </source>
</evidence>
<dbReference type="EMBL" id="CP046391">
    <property type="protein sequence ID" value="QJC27180.1"/>
    <property type="molecule type" value="Genomic_DNA"/>
</dbReference>
<dbReference type="FunFam" id="1.10.150.300:FF:000001">
    <property type="entry name" value="Ribosome-binding ATPase YchF"/>
    <property type="match status" value="1"/>
</dbReference>
<dbReference type="SUPFAM" id="SSF81271">
    <property type="entry name" value="TGS-like"/>
    <property type="match status" value="1"/>
</dbReference>
<keyword evidence="5" id="KW-0460">Magnesium</keyword>
<keyword evidence="4 6" id="KW-0067">ATP-binding</keyword>
<dbReference type="Gene3D" id="3.10.20.30">
    <property type="match status" value="1"/>
</dbReference>
<dbReference type="PROSITE" id="PS51710">
    <property type="entry name" value="G_OBG"/>
    <property type="match status" value="1"/>
</dbReference>
<dbReference type="InterPro" id="IPR027417">
    <property type="entry name" value="P-loop_NTPase"/>
</dbReference>
<dbReference type="GO" id="GO:0005737">
    <property type="term" value="C:cytoplasm"/>
    <property type="evidence" value="ECO:0007669"/>
    <property type="project" value="TreeGrafter"/>
</dbReference>
<dbReference type="Gene3D" id="1.10.150.300">
    <property type="entry name" value="TGS-like domain"/>
    <property type="match status" value="1"/>
</dbReference>
<protein>
    <recommendedName>
        <fullName evidence="6">Ribosome-binding ATPase YchF</fullName>
    </recommendedName>
</protein>
<keyword evidence="3 6" id="KW-0547">Nucleotide-binding</keyword>
<dbReference type="SUPFAM" id="SSF52540">
    <property type="entry name" value="P-loop containing nucleoside triphosphate hydrolases"/>
    <property type="match status" value="1"/>
</dbReference>
<dbReference type="PROSITE" id="PS51880">
    <property type="entry name" value="TGS"/>
    <property type="match status" value="1"/>
</dbReference>
<dbReference type="Pfam" id="PF06071">
    <property type="entry name" value="YchF-GTPase_C"/>
    <property type="match status" value="1"/>
</dbReference>
<dbReference type="InterPro" id="IPR023192">
    <property type="entry name" value="TGS-like_dom_sf"/>
</dbReference>
<feature type="domain" description="TGS" evidence="8">
    <location>
        <begin position="278"/>
        <end position="361"/>
    </location>
</feature>
<dbReference type="Gene3D" id="3.40.50.300">
    <property type="entry name" value="P-loop containing nucleotide triphosphate hydrolases"/>
    <property type="match status" value="1"/>
</dbReference>
<evidence type="ECO:0000313" key="10">
    <source>
        <dbReference type="Proteomes" id="UP000500930"/>
    </source>
</evidence>
<dbReference type="CDD" id="cd01900">
    <property type="entry name" value="YchF"/>
    <property type="match status" value="1"/>
</dbReference>
<evidence type="ECO:0000259" key="8">
    <source>
        <dbReference type="PROSITE" id="PS51880"/>
    </source>
</evidence>
<dbReference type="PANTHER" id="PTHR23305">
    <property type="entry name" value="OBG GTPASE FAMILY"/>
    <property type="match status" value="1"/>
</dbReference>
<dbReference type="Pfam" id="PF01926">
    <property type="entry name" value="MMR_HSR1"/>
    <property type="match status" value="1"/>
</dbReference>
<organism evidence="9 10">
    <name type="scientific">Anaplasma platys</name>
    <dbReference type="NCBI Taxonomy" id="949"/>
    <lineage>
        <taxon>Bacteria</taxon>
        <taxon>Pseudomonadati</taxon>
        <taxon>Pseudomonadota</taxon>
        <taxon>Alphaproteobacteria</taxon>
        <taxon>Rickettsiales</taxon>
        <taxon>Anaplasmataceae</taxon>
        <taxon>Anaplasma</taxon>
    </lineage>
</organism>
<dbReference type="KEGG" id="aplt:ANPL_00280"/>
<dbReference type="GO" id="GO:0005525">
    <property type="term" value="F:GTP binding"/>
    <property type="evidence" value="ECO:0007669"/>
    <property type="project" value="InterPro"/>
</dbReference>
<dbReference type="GO" id="GO:0046872">
    <property type="term" value="F:metal ion binding"/>
    <property type="evidence" value="ECO:0007669"/>
    <property type="project" value="UniProtKB-KW"/>
</dbReference>
<dbReference type="GO" id="GO:0005524">
    <property type="term" value="F:ATP binding"/>
    <property type="evidence" value="ECO:0007669"/>
    <property type="project" value="UniProtKB-UniRule"/>
</dbReference>
<evidence type="ECO:0000259" key="7">
    <source>
        <dbReference type="PROSITE" id="PS51710"/>
    </source>
</evidence>
<dbReference type="PIRSF" id="PIRSF006641">
    <property type="entry name" value="CHP00092"/>
    <property type="match status" value="1"/>
</dbReference>
<proteinExistence type="inferred from homology"/>
<dbReference type="InterPro" id="IPR012676">
    <property type="entry name" value="TGS-like"/>
</dbReference>
<comment type="cofactor">
    <cofactor evidence="1">
        <name>Mg(2+)</name>
        <dbReference type="ChEBI" id="CHEBI:18420"/>
    </cofactor>
</comment>
<dbReference type="InterPro" id="IPR004095">
    <property type="entry name" value="TGS"/>
</dbReference>
<comment type="function">
    <text evidence="6">ATPase that binds to both the 70S ribosome and the 50S ribosomal subunit in a nucleotide-independent manner.</text>
</comment>
<dbReference type="RefSeq" id="WP_169192839.1">
    <property type="nucleotide sequence ID" value="NZ_CP046391.1"/>
</dbReference>
<dbReference type="GO" id="GO:0043023">
    <property type="term" value="F:ribosomal large subunit binding"/>
    <property type="evidence" value="ECO:0007669"/>
    <property type="project" value="UniProtKB-UniRule"/>
</dbReference>
<feature type="binding site" evidence="6">
    <location>
        <begin position="12"/>
        <end position="17"/>
    </location>
    <ligand>
        <name>ATP</name>
        <dbReference type="ChEBI" id="CHEBI:30616"/>
    </ligand>
</feature>
<dbReference type="InterPro" id="IPR031167">
    <property type="entry name" value="G_OBG"/>
</dbReference>
<sequence>MGLNCGIVGLPNVGKSTLFNALTQTSLAETANYPFCTIEPNTGKTIVRDHRLKTLATMANSQKTIFSQVEFVDIAGLVQGASSGEGLGNKFLGHIREVDAIMHVLRCFEDSDISHVNQAVDPIYDAKIVETELMLADMESIQRRMPNVAKAVKTGKEKKSKLDVLEQILSALENGLPARRVTSADPSELKQLQLLTSKPVMYVCNVEEPNAHSGNALSNAVKQMAEASDSQCCHLSAKLEADLVSFDDEESRMAFLEELGMKQSGIDTAVQAMYRLLNLITFFTIGPKEARAWPIIKNTTADKAAGTIHTDFEQGFIKAETISFEDYVKYGGESGCKEAGRVRFEGRDYIVQDGDIVHFRVNK</sequence>
<reference evidence="9 10" key="1">
    <citation type="journal article" date="2020" name="Pathogens">
        <title>First Whole Genome Sequence of Anaplasma platys, an Obligate Intracellular Rickettsial Pathogen of Dogs.</title>
        <authorList>
            <person name="Llanes A."/>
            <person name="Rajeev S."/>
        </authorList>
    </citation>
    <scope>NUCLEOTIDE SEQUENCE [LARGE SCALE GENOMIC DNA]</scope>
    <source>
        <strain evidence="9 10">S3</strain>
    </source>
</reference>
<evidence type="ECO:0000313" key="9">
    <source>
        <dbReference type="EMBL" id="QJC27180.1"/>
    </source>
</evidence>
<dbReference type="Proteomes" id="UP000500930">
    <property type="component" value="Chromosome"/>
</dbReference>
<dbReference type="AlphaFoldDB" id="A0A858PX74"/>
<dbReference type="InterPro" id="IPR006073">
    <property type="entry name" value="GTP-bd"/>
</dbReference>
<evidence type="ECO:0000256" key="5">
    <source>
        <dbReference type="ARBA" id="ARBA00022842"/>
    </source>
</evidence>
<dbReference type="GO" id="GO:0016887">
    <property type="term" value="F:ATP hydrolysis activity"/>
    <property type="evidence" value="ECO:0007669"/>
    <property type="project" value="UniProtKB-UniRule"/>
</dbReference>
<keyword evidence="2" id="KW-0479">Metal-binding</keyword>
<dbReference type="InterPro" id="IPR013029">
    <property type="entry name" value="YchF_C"/>
</dbReference>
<dbReference type="InterPro" id="IPR012675">
    <property type="entry name" value="Beta-grasp_dom_sf"/>
</dbReference>
<dbReference type="PANTHER" id="PTHR23305:SF18">
    <property type="entry name" value="OBG-TYPE G DOMAIN-CONTAINING PROTEIN"/>
    <property type="match status" value="1"/>
</dbReference>
<dbReference type="InterPro" id="IPR041706">
    <property type="entry name" value="YchF_N"/>
</dbReference>
<dbReference type="NCBIfam" id="TIGR00092">
    <property type="entry name" value="redox-regulated ATPase YchF"/>
    <property type="match status" value="1"/>
</dbReference>
<dbReference type="InterPro" id="IPR004396">
    <property type="entry name" value="ATPase_YchF/OLA1"/>
</dbReference>
<keyword evidence="10" id="KW-1185">Reference proteome</keyword>
<comment type="similarity">
    <text evidence="6">Belongs to the TRAFAC class OBG-HflX-like GTPase superfamily. OBG GTPase family. YchF/OLA1 subfamily.</text>
</comment>
<evidence type="ECO:0000256" key="2">
    <source>
        <dbReference type="ARBA" id="ARBA00022723"/>
    </source>
</evidence>
<gene>
    <name evidence="6 9" type="primary">ychF</name>
    <name evidence="9" type="ORF">ANPL_00280</name>
</gene>
<dbReference type="FunFam" id="3.10.20.30:FF:000001">
    <property type="entry name" value="Ribosome-binding ATPase YchF"/>
    <property type="match status" value="1"/>
</dbReference>
<name>A0A858PX74_9RICK</name>
<evidence type="ECO:0000256" key="4">
    <source>
        <dbReference type="ARBA" id="ARBA00022840"/>
    </source>
</evidence>